<accession>A0A919K8P7</accession>
<name>A0A919K8P7_9ACTN</name>
<keyword evidence="2" id="KW-1133">Transmembrane helix</keyword>
<keyword evidence="2" id="KW-0472">Membrane</keyword>
<sequence>MIDHQEDFLRGELRHALDSRQPDRTAMLNRIAANRSGHHRPRRQALRLAGSALAVTGVLGIGGVAQWALAGDTPLTPEPAAPRPAATTTAAPAPSAPVSSSPEAASSAPSRQPASRTPSSGLPSASTAVAPPTPPTPAASPVRGHPGDTQVVKGSMSSTSSIAGTGHSQVVITAGADLTEFDLMIRVPLTPGITPGAGTSDVPGVTVTVEKRADALIYRYLLGAGKTITAGTYVFDARYGGPARDAAEDTYESYATSVERKRIHLYGNFLPKD</sequence>
<feature type="region of interest" description="Disordered" evidence="1">
    <location>
        <begin position="75"/>
        <end position="163"/>
    </location>
</feature>
<feature type="transmembrane region" description="Helical" evidence="2">
    <location>
        <begin position="45"/>
        <end position="69"/>
    </location>
</feature>
<feature type="compositionally biased region" description="Low complexity" evidence="1">
    <location>
        <begin position="83"/>
        <end position="130"/>
    </location>
</feature>
<reference evidence="3" key="1">
    <citation type="submission" date="2021-01" db="EMBL/GenBank/DDBJ databases">
        <title>Whole genome shotgun sequence of Actinoplanes rishiriensis NBRC 108556.</title>
        <authorList>
            <person name="Komaki H."/>
            <person name="Tamura T."/>
        </authorList>
    </citation>
    <scope>NUCLEOTIDE SEQUENCE</scope>
    <source>
        <strain evidence="3">NBRC 108556</strain>
    </source>
</reference>
<organism evidence="3 4">
    <name type="scientific">Paractinoplanes rishiriensis</name>
    <dbReference type="NCBI Taxonomy" id="1050105"/>
    <lineage>
        <taxon>Bacteria</taxon>
        <taxon>Bacillati</taxon>
        <taxon>Actinomycetota</taxon>
        <taxon>Actinomycetes</taxon>
        <taxon>Micromonosporales</taxon>
        <taxon>Micromonosporaceae</taxon>
        <taxon>Paractinoplanes</taxon>
    </lineage>
</organism>
<evidence type="ECO:0000256" key="1">
    <source>
        <dbReference type="SAM" id="MobiDB-lite"/>
    </source>
</evidence>
<proteinExistence type="predicted"/>
<gene>
    <name evidence="3" type="ORF">Ari01nite_61010</name>
</gene>
<keyword evidence="2" id="KW-0812">Transmembrane</keyword>
<dbReference type="Proteomes" id="UP000636960">
    <property type="component" value="Unassembled WGS sequence"/>
</dbReference>
<dbReference type="RefSeq" id="WP_203785654.1">
    <property type="nucleotide sequence ID" value="NZ_BOMV01000064.1"/>
</dbReference>
<dbReference type="EMBL" id="BOMV01000064">
    <property type="protein sequence ID" value="GIE98636.1"/>
    <property type="molecule type" value="Genomic_DNA"/>
</dbReference>
<keyword evidence="4" id="KW-1185">Reference proteome</keyword>
<evidence type="ECO:0000313" key="3">
    <source>
        <dbReference type="EMBL" id="GIE98636.1"/>
    </source>
</evidence>
<dbReference type="AlphaFoldDB" id="A0A919K8P7"/>
<protein>
    <submittedName>
        <fullName evidence="3">Uncharacterized protein</fullName>
    </submittedName>
</protein>
<comment type="caution">
    <text evidence="3">The sequence shown here is derived from an EMBL/GenBank/DDBJ whole genome shotgun (WGS) entry which is preliminary data.</text>
</comment>
<evidence type="ECO:0000313" key="4">
    <source>
        <dbReference type="Proteomes" id="UP000636960"/>
    </source>
</evidence>
<evidence type="ECO:0000256" key="2">
    <source>
        <dbReference type="SAM" id="Phobius"/>
    </source>
</evidence>